<comment type="caution">
    <text evidence="2">The sequence shown here is derived from an EMBL/GenBank/DDBJ whole genome shotgun (WGS) entry which is preliminary data.</text>
</comment>
<evidence type="ECO:0000256" key="1">
    <source>
        <dbReference type="SAM" id="Phobius"/>
    </source>
</evidence>
<feature type="transmembrane region" description="Helical" evidence="1">
    <location>
        <begin position="92"/>
        <end position="112"/>
    </location>
</feature>
<gene>
    <name evidence="2" type="ORF">GALL_462920</name>
</gene>
<feature type="transmembrane region" description="Helical" evidence="1">
    <location>
        <begin position="118"/>
        <end position="136"/>
    </location>
</feature>
<keyword evidence="1" id="KW-1133">Transmembrane helix</keyword>
<dbReference type="InterPro" id="IPR007354">
    <property type="entry name" value="CruF-like"/>
</dbReference>
<protein>
    <recommendedName>
        <fullName evidence="3">Carotenoid biosynthesis protein</fullName>
    </recommendedName>
</protein>
<keyword evidence="1" id="KW-0812">Transmembrane</keyword>
<name>A0A1J5PWZ6_9ZZZZ</name>
<proteinExistence type="predicted"/>
<feature type="transmembrane region" description="Helical" evidence="1">
    <location>
        <begin position="12"/>
        <end position="32"/>
    </location>
</feature>
<keyword evidence="1" id="KW-0472">Membrane</keyword>
<feature type="transmembrane region" description="Helical" evidence="1">
    <location>
        <begin position="62"/>
        <end position="80"/>
    </location>
</feature>
<reference evidence="2" key="1">
    <citation type="submission" date="2016-10" db="EMBL/GenBank/DDBJ databases">
        <title>Sequence of Gallionella enrichment culture.</title>
        <authorList>
            <person name="Poehlein A."/>
            <person name="Muehling M."/>
            <person name="Daniel R."/>
        </authorList>
    </citation>
    <scope>NUCLEOTIDE SEQUENCE</scope>
</reference>
<evidence type="ECO:0000313" key="2">
    <source>
        <dbReference type="EMBL" id="OIQ72084.1"/>
    </source>
</evidence>
<dbReference type="AlphaFoldDB" id="A0A1J5PWZ6"/>
<accession>A0A1J5PWZ6</accession>
<organism evidence="2">
    <name type="scientific">mine drainage metagenome</name>
    <dbReference type="NCBI Taxonomy" id="410659"/>
    <lineage>
        <taxon>unclassified sequences</taxon>
        <taxon>metagenomes</taxon>
        <taxon>ecological metagenomes</taxon>
    </lineage>
</organism>
<dbReference type="Pfam" id="PF04240">
    <property type="entry name" value="Caroten_synth"/>
    <property type="match status" value="1"/>
</dbReference>
<dbReference type="EMBL" id="MLJW01003424">
    <property type="protein sequence ID" value="OIQ72084.1"/>
    <property type="molecule type" value="Genomic_DNA"/>
</dbReference>
<sequence>MAYPMLLLGRRLTNRWPSIVGGIGFLALDLLLDPVLNSNGFWQWDKNVTRTPGIPGTPLSNTAGMLLVGIATIQILNWLFPRERERSNRRIGSTPIDLLLLTFFAAGILSNVHLHHTSVALVAGTSFLVVLAPYLTSKWLGRA</sequence>
<evidence type="ECO:0008006" key="3">
    <source>
        <dbReference type="Google" id="ProtNLM"/>
    </source>
</evidence>